<evidence type="ECO:0000313" key="5">
    <source>
        <dbReference type="EMBL" id="MBL4933672.1"/>
    </source>
</evidence>
<dbReference type="InterPro" id="IPR036388">
    <property type="entry name" value="WH-like_DNA-bd_sf"/>
</dbReference>
<reference evidence="5" key="1">
    <citation type="submission" date="2021-01" db="EMBL/GenBank/DDBJ databases">
        <title>Genome public.</title>
        <authorList>
            <person name="Liu C."/>
            <person name="Sun Q."/>
        </authorList>
    </citation>
    <scope>NUCLEOTIDE SEQUENCE</scope>
    <source>
        <strain evidence="5">YIM B02565</strain>
    </source>
</reference>
<sequence>MDEFQVNIFKALAHPVRLKIAKRLSEGEMCVCEMNEDIEFSQANLSQHLKILKDAKVVNAKKCGMFMYYSIKSGKIKELIRLTEELYYEKE</sequence>
<dbReference type="EMBL" id="JAESWA010000027">
    <property type="protein sequence ID" value="MBL4933672.1"/>
    <property type="molecule type" value="Genomic_DNA"/>
</dbReference>
<evidence type="ECO:0000313" key="6">
    <source>
        <dbReference type="Proteomes" id="UP000623681"/>
    </source>
</evidence>
<dbReference type="NCBIfam" id="NF033788">
    <property type="entry name" value="HTH_metalloreg"/>
    <property type="match status" value="1"/>
</dbReference>
<dbReference type="InterPro" id="IPR001845">
    <property type="entry name" value="HTH_ArsR_DNA-bd_dom"/>
</dbReference>
<dbReference type="SMART" id="SM00418">
    <property type="entry name" value="HTH_ARSR"/>
    <property type="match status" value="1"/>
</dbReference>
<dbReference type="Gene3D" id="1.10.10.10">
    <property type="entry name" value="Winged helix-like DNA-binding domain superfamily/Winged helix DNA-binding domain"/>
    <property type="match status" value="1"/>
</dbReference>
<gene>
    <name evidence="5" type="ORF">JK634_17965</name>
</gene>
<dbReference type="InterPro" id="IPR036390">
    <property type="entry name" value="WH_DNA-bd_sf"/>
</dbReference>
<dbReference type="InterPro" id="IPR011991">
    <property type="entry name" value="ArsR-like_HTH"/>
</dbReference>
<dbReference type="RefSeq" id="WP_202769113.1">
    <property type="nucleotide sequence ID" value="NZ_JAESWA010000027.1"/>
</dbReference>
<dbReference type="PRINTS" id="PR00778">
    <property type="entry name" value="HTHARSR"/>
</dbReference>
<evidence type="ECO:0000259" key="4">
    <source>
        <dbReference type="PROSITE" id="PS50987"/>
    </source>
</evidence>
<organism evidence="5 6">
    <name type="scientific">Clostridium paridis</name>
    <dbReference type="NCBI Taxonomy" id="2803863"/>
    <lineage>
        <taxon>Bacteria</taxon>
        <taxon>Bacillati</taxon>
        <taxon>Bacillota</taxon>
        <taxon>Clostridia</taxon>
        <taxon>Eubacteriales</taxon>
        <taxon>Clostridiaceae</taxon>
        <taxon>Clostridium</taxon>
    </lineage>
</organism>
<dbReference type="GO" id="GO:0003700">
    <property type="term" value="F:DNA-binding transcription factor activity"/>
    <property type="evidence" value="ECO:0007669"/>
    <property type="project" value="InterPro"/>
</dbReference>
<keyword evidence="1" id="KW-0805">Transcription regulation</keyword>
<comment type="caution">
    <text evidence="5">The sequence shown here is derived from an EMBL/GenBank/DDBJ whole genome shotgun (WGS) entry which is preliminary data.</text>
</comment>
<dbReference type="InterPro" id="IPR051081">
    <property type="entry name" value="HTH_MetalResp_TranReg"/>
</dbReference>
<keyword evidence="3" id="KW-0804">Transcription</keyword>
<dbReference type="Pfam" id="PF01022">
    <property type="entry name" value="HTH_5"/>
    <property type="match status" value="1"/>
</dbReference>
<keyword evidence="2" id="KW-0238">DNA-binding</keyword>
<dbReference type="PROSITE" id="PS50987">
    <property type="entry name" value="HTH_ARSR_2"/>
    <property type="match status" value="1"/>
</dbReference>
<dbReference type="PANTHER" id="PTHR33154">
    <property type="entry name" value="TRANSCRIPTIONAL REGULATOR, ARSR FAMILY"/>
    <property type="match status" value="1"/>
</dbReference>
<evidence type="ECO:0000256" key="3">
    <source>
        <dbReference type="ARBA" id="ARBA00023163"/>
    </source>
</evidence>
<dbReference type="GO" id="GO:0003677">
    <property type="term" value="F:DNA binding"/>
    <property type="evidence" value="ECO:0007669"/>
    <property type="project" value="UniProtKB-KW"/>
</dbReference>
<protein>
    <submittedName>
        <fullName evidence="5">Winged helix-turn-helix transcriptional regulator</fullName>
    </submittedName>
</protein>
<accession>A0A937K5G2</accession>
<evidence type="ECO:0000256" key="2">
    <source>
        <dbReference type="ARBA" id="ARBA00023125"/>
    </source>
</evidence>
<proteinExistence type="predicted"/>
<dbReference type="AlphaFoldDB" id="A0A937K5G2"/>
<keyword evidence="6" id="KW-1185">Reference proteome</keyword>
<name>A0A937K5G2_9CLOT</name>
<evidence type="ECO:0000256" key="1">
    <source>
        <dbReference type="ARBA" id="ARBA00023015"/>
    </source>
</evidence>
<dbReference type="SUPFAM" id="SSF46785">
    <property type="entry name" value="Winged helix' DNA-binding domain"/>
    <property type="match status" value="1"/>
</dbReference>
<dbReference type="Proteomes" id="UP000623681">
    <property type="component" value="Unassembled WGS sequence"/>
</dbReference>
<feature type="domain" description="HTH arsR-type" evidence="4">
    <location>
        <begin position="1"/>
        <end position="91"/>
    </location>
</feature>
<dbReference type="PANTHER" id="PTHR33154:SF33">
    <property type="entry name" value="TRANSCRIPTIONAL REPRESSOR SDPR"/>
    <property type="match status" value="1"/>
</dbReference>
<dbReference type="CDD" id="cd00090">
    <property type="entry name" value="HTH_ARSR"/>
    <property type="match status" value="1"/>
</dbReference>